<dbReference type="InterPro" id="IPR000595">
    <property type="entry name" value="cNMP-bd_dom"/>
</dbReference>
<dbReference type="SMART" id="SM00100">
    <property type="entry name" value="cNMP"/>
    <property type="match status" value="1"/>
</dbReference>
<dbReference type="AlphaFoldDB" id="A0AAE0KUT9"/>
<evidence type="ECO:0000313" key="2">
    <source>
        <dbReference type="EMBL" id="KAK3261542.1"/>
    </source>
</evidence>
<protein>
    <recommendedName>
        <fullName evidence="1">Cyclic nucleotide-binding domain-containing protein</fullName>
    </recommendedName>
</protein>
<name>A0AAE0KUT9_9CHLO</name>
<dbReference type="CDD" id="cd00038">
    <property type="entry name" value="CAP_ED"/>
    <property type="match status" value="1"/>
</dbReference>
<reference evidence="2 3" key="1">
    <citation type="journal article" date="2015" name="Genome Biol. Evol.">
        <title>Comparative Genomics of a Bacterivorous Green Alga Reveals Evolutionary Causalities and Consequences of Phago-Mixotrophic Mode of Nutrition.</title>
        <authorList>
            <person name="Burns J.A."/>
            <person name="Paasch A."/>
            <person name="Narechania A."/>
            <person name="Kim E."/>
        </authorList>
    </citation>
    <scope>NUCLEOTIDE SEQUENCE [LARGE SCALE GENOMIC DNA]</scope>
    <source>
        <strain evidence="2 3">PLY_AMNH</strain>
    </source>
</reference>
<proteinExistence type="predicted"/>
<comment type="caution">
    <text evidence="2">The sequence shown here is derived from an EMBL/GenBank/DDBJ whole genome shotgun (WGS) entry which is preliminary data.</text>
</comment>
<feature type="non-terminal residue" evidence="2">
    <location>
        <position position="1"/>
    </location>
</feature>
<sequence length="299" mass="32916">QAVEETQRKEVQALLEELPQRLASHPGEKAKPAVPKFNHKRSAKSVMSKMKIKMATDPGSLEADHEMETEAASGIIKIDECTIAENDGRDMLEYCRCFTNHWSGVSKEDVLELSNYMTFSTVSTNEVIVKKGDAGSFVCIILSGLAEARVGSGIVIPPGNFVGELALFKRGERNATVISIHPVTVVAHITMDNLMAIHNSNPALSCRFIKLLTEAGVVKMRNFAMRGLHNPALILSKNGRMRVNFEGALSKVSAGVPRRRHRGRTSFESAFSTLQERTRGAHGVIVRVHDHVMYGVHTM</sequence>
<dbReference type="InterPro" id="IPR018490">
    <property type="entry name" value="cNMP-bd_dom_sf"/>
</dbReference>
<dbReference type="Proteomes" id="UP001190700">
    <property type="component" value="Unassembled WGS sequence"/>
</dbReference>
<dbReference type="Pfam" id="PF00027">
    <property type="entry name" value="cNMP_binding"/>
    <property type="match status" value="1"/>
</dbReference>
<organism evidence="2 3">
    <name type="scientific">Cymbomonas tetramitiformis</name>
    <dbReference type="NCBI Taxonomy" id="36881"/>
    <lineage>
        <taxon>Eukaryota</taxon>
        <taxon>Viridiplantae</taxon>
        <taxon>Chlorophyta</taxon>
        <taxon>Pyramimonadophyceae</taxon>
        <taxon>Pyramimonadales</taxon>
        <taxon>Pyramimonadaceae</taxon>
        <taxon>Cymbomonas</taxon>
    </lineage>
</organism>
<feature type="domain" description="Cyclic nucleotide-binding" evidence="1">
    <location>
        <begin position="101"/>
        <end position="187"/>
    </location>
</feature>
<dbReference type="InterPro" id="IPR014710">
    <property type="entry name" value="RmlC-like_jellyroll"/>
</dbReference>
<evidence type="ECO:0000259" key="1">
    <source>
        <dbReference type="PROSITE" id="PS50042"/>
    </source>
</evidence>
<dbReference type="PROSITE" id="PS50042">
    <property type="entry name" value="CNMP_BINDING_3"/>
    <property type="match status" value="1"/>
</dbReference>
<dbReference type="Gene3D" id="2.60.120.10">
    <property type="entry name" value="Jelly Rolls"/>
    <property type="match status" value="1"/>
</dbReference>
<gene>
    <name evidence="2" type="ORF">CYMTET_29554</name>
</gene>
<evidence type="ECO:0000313" key="3">
    <source>
        <dbReference type="Proteomes" id="UP001190700"/>
    </source>
</evidence>
<dbReference type="EMBL" id="LGRX02016834">
    <property type="protein sequence ID" value="KAK3261542.1"/>
    <property type="molecule type" value="Genomic_DNA"/>
</dbReference>
<dbReference type="SUPFAM" id="SSF51206">
    <property type="entry name" value="cAMP-binding domain-like"/>
    <property type="match status" value="1"/>
</dbReference>
<accession>A0AAE0KUT9</accession>
<keyword evidence="3" id="KW-1185">Reference proteome</keyword>